<accession>A0A8A0RNA7</accession>
<dbReference type="RefSeq" id="WP_206706664.1">
    <property type="nucleotide sequence ID" value="NZ_CP059066.1"/>
</dbReference>
<dbReference type="Proteomes" id="UP000662904">
    <property type="component" value="Chromosome"/>
</dbReference>
<feature type="domain" description="Acyclic terpene utilisation N-terminal" evidence="1">
    <location>
        <begin position="4"/>
        <end position="447"/>
    </location>
</feature>
<reference evidence="2" key="1">
    <citation type="submission" date="2020-07" db="EMBL/GenBank/DDBJ databases">
        <title>Koleobacter methoxysyntrophicus gen. nov., sp. nov., a novel anaerobic bacterium isolated from deep subsurface oil field and proposal of Koleobacterales ord. nov. in the phylum Firmicutes.</title>
        <authorList>
            <person name="Sakamoto S."/>
            <person name="Tamaki H."/>
        </authorList>
    </citation>
    <scope>NUCLEOTIDE SEQUENCE</scope>
    <source>
        <strain evidence="2">NRmbB1</strain>
    </source>
</reference>
<dbReference type="Pfam" id="PF07287">
    <property type="entry name" value="AtuA"/>
    <property type="match status" value="1"/>
</dbReference>
<dbReference type="PANTHER" id="PTHR47472">
    <property type="entry name" value="PROPIONYL-COA CARBOXYLASE"/>
    <property type="match status" value="1"/>
</dbReference>
<dbReference type="InterPro" id="IPR010839">
    <property type="entry name" value="AtuA_N"/>
</dbReference>
<dbReference type="EMBL" id="CP059066">
    <property type="protein sequence ID" value="QSQ09304.1"/>
    <property type="molecule type" value="Genomic_DNA"/>
</dbReference>
<dbReference type="KEGG" id="kme:H0A61_01665"/>
<protein>
    <recommendedName>
        <fullName evidence="1">Acyclic terpene utilisation N-terminal domain-containing protein</fullName>
    </recommendedName>
</protein>
<dbReference type="PANTHER" id="PTHR47472:SF1">
    <property type="entry name" value="DUF1446-DOMAIN-CONTAINING PROTEIN"/>
    <property type="match status" value="1"/>
</dbReference>
<name>A0A8A0RNA7_9FIRM</name>
<dbReference type="AlphaFoldDB" id="A0A8A0RNA7"/>
<evidence type="ECO:0000259" key="1">
    <source>
        <dbReference type="Pfam" id="PF07287"/>
    </source>
</evidence>
<organism evidence="2 3">
    <name type="scientific">Koleobacter methoxysyntrophicus</name>
    <dbReference type="NCBI Taxonomy" id="2751313"/>
    <lineage>
        <taxon>Bacteria</taxon>
        <taxon>Bacillati</taxon>
        <taxon>Bacillota</taxon>
        <taxon>Clostridia</taxon>
        <taxon>Koleobacterales</taxon>
        <taxon>Koleobacteraceae</taxon>
        <taxon>Koleobacter</taxon>
    </lineage>
</organism>
<keyword evidence="3" id="KW-1185">Reference proteome</keyword>
<evidence type="ECO:0000313" key="3">
    <source>
        <dbReference type="Proteomes" id="UP000662904"/>
    </source>
</evidence>
<gene>
    <name evidence="2" type="ORF">H0A61_01665</name>
</gene>
<sequence>MKSIRIGCGAGYAGDRIEPAVELIEYGNLNYIAFECLAERTIAIAQQEKLKDPNKGYDLLLEARMRKILPLSYKKGVKVITNMGAANPSAAARLVKNLAAEIGLKGLKIAAVLGDNIYDKIQNYLELKVLETGTSLKDLKGDIVSANVYLGIEGIVKALEGGADVVITGRVADPALFLAPMVYEYGWDIEDYDLLGQGTLIGHLLECAAQVTGGYFAEPGYKDVPDLWKVGFPIAEVFENGDAVITKVEGSGGCVTPATCKEQLLYEIHDPARYITPDVVADFTDVVFEEIGVNRVKVTGGKGTNKPETLKASIGYRDCYIGEGEISYGGSGALNRAKLAGEIVKKRLELMQVPVEELRVDLIGVNSLYGDVIGEAVSDDGFQPIEVRLRVAGRTSRREDAVKIANEVETLYTNGPASGGGAAKSVKEIISIASVFIPREDVKLDVVFEEV</sequence>
<evidence type="ECO:0000313" key="2">
    <source>
        <dbReference type="EMBL" id="QSQ09304.1"/>
    </source>
</evidence>
<proteinExistence type="predicted"/>